<protein>
    <recommendedName>
        <fullName evidence="11">Yos1-like protein</fullName>
    </recommendedName>
</protein>
<keyword evidence="3 8" id="KW-0812">Transmembrane</keyword>
<evidence type="ECO:0000256" key="3">
    <source>
        <dbReference type="ARBA" id="ARBA00022692"/>
    </source>
</evidence>
<accession>A0A834GJK3</accession>
<gene>
    <name evidence="9" type="ORF">RHSIM_Rhsim09G0171200</name>
</gene>
<dbReference type="Pfam" id="PF08571">
    <property type="entry name" value="Yos1"/>
    <property type="match status" value="1"/>
</dbReference>
<evidence type="ECO:0000313" key="10">
    <source>
        <dbReference type="Proteomes" id="UP000626092"/>
    </source>
</evidence>
<evidence type="ECO:0000256" key="7">
    <source>
        <dbReference type="ARBA" id="ARBA00024203"/>
    </source>
</evidence>
<proteinExistence type="inferred from homology"/>
<evidence type="ECO:0000256" key="4">
    <source>
        <dbReference type="ARBA" id="ARBA00022927"/>
    </source>
</evidence>
<keyword evidence="6 8" id="KW-0472">Membrane</keyword>
<comment type="caution">
    <text evidence="9">The sequence shown here is derived from an EMBL/GenBank/DDBJ whole genome shotgun (WGS) entry which is preliminary data.</text>
</comment>
<keyword evidence="10" id="KW-1185">Reference proteome</keyword>
<evidence type="ECO:0000256" key="6">
    <source>
        <dbReference type="ARBA" id="ARBA00023136"/>
    </source>
</evidence>
<dbReference type="Proteomes" id="UP000626092">
    <property type="component" value="Unassembled WGS sequence"/>
</dbReference>
<name>A0A834GJK3_RHOSS</name>
<dbReference type="GO" id="GO:0015031">
    <property type="term" value="P:protein transport"/>
    <property type="evidence" value="ECO:0007669"/>
    <property type="project" value="UniProtKB-KW"/>
</dbReference>
<dbReference type="GO" id="GO:0000139">
    <property type="term" value="C:Golgi membrane"/>
    <property type="evidence" value="ECO:0007669"/>
    <property type="project" value="TreeGrafter"/>
</dbReference>
<sequence length="129" mass="14686">MRQSASISCFSYGFVRLCNGKFAIMRFLRRGLHFMVDDNLRLRVEMNGVIKGMGFWTLLEGCLLLANAFAILNEERFLVPRGWSFQEFSGVRRNSMKGQLIGLIYAVQYMRIPLMAANIVVIALKIVTG</sequence>
<comment type="subcellular location">
    <subcellularLocation>
        <location evidence="1">Membrane</location>
    </subcellularLocation>
</comment>
<dbReference type="GO" id="GO:0005789">
    <property type="term" value="C:endoplasmic reticulum membrane"/>
    <property type="evidence" value="ECO:0007669"/>
    <property type="project" value="TreeGrafter"/>
</dbReference>
<comment type="similarity">
    <text evidence="7">Belongs to the YOS1 family.</text>
</comment>
<dbReference type="PANTHER" id="PTHR15858">
    <property type="entry name" value="IMMEDIATE EARLY RESPONSE 3-INTERACTING PROTEIN 1"/>
    <property type="match status" value="1"/>
</dbReference>
<feature type="transmembrane region" description="Helical" evidence="8">
    <location>
        <begin position="102"/>
        <end position="127"/>
    </location>
</feature>
<dbReference type="OrthoDB" id="15356at2759"/>
<dbReference type="EMBL" id="WJXA01000009">
    <property type="protein sequence ID" value="KAF7133362.1"/>
    <property type="molecule type" value="Genomic_DNA"/>
</dbReference>
<keyword evidence="5 8" id="KW-1133">Transmembrane helix</keyword>
<evidence type="ECO:0000313" key="9">
    <source>
        <dbReference type="EMBL" id="KAF7133362.1"/>
    </source>
</evidence>
<dbReference type="GO" id="GO:0006888">
    <property type="term" value="P:endoplasmic reticulum to Golgi vesicle-mediated transport"/>
    <property type="evidence" value="ECO:0007669"/>
    <property type="project" value="TreeGrafter"/>
</dbReference>
<evidence type="ECO:0000256" key="1">
    <source>
        <dbReference type="ARBA" id="ARBA00004370"/>
    </source>
</evidence>
<evidence type="ECO:0008006" key="11">
    <source>
        <dbReference type="Google" id="ProtNLM"/>
    </source>
</evidence>
<evidence type="ECO:0000256" key="5">
    <source>
        <dbReference type="ARBA" id="ARBA00022989"/>
    </source>
</evidence>
<organism evidence="9 10">
    <name type="scientific">Rhododendron simsii</name>
    <name type="common">Sims's rhododendron</name>
    <dbReference type="NCBI Taxonomy" id="118357"/>
    <lineage>
        <taxon>Eukaryota</taxon>
        <taxon>Viridiplantae</taxon>
        <taxon>Streptophyta</taxon>
        <taxon>Embryophyta</taxon>
        <taxon>Tracheophyta</taxon>
        <taxon>Spermatophyta</taxon>
        <taxon>Magnoliopsida</taxon>
        <taxon>eudicotyledons</taxon>
        <taxon>Gunneridae</taxon>
        <taxon>Pentapetalae</taxon>
        <taxon>asterids</taxon>
        <taxon>Ericales</taxon>
        <taxon>Ericaceae</taxon>
        <taxon>Ericoideae</taxon>
        <taxon>Rhodoreae</taxon>
        <taxon>Rhododendron</taxon>
    </lineage>
</organism>
<dbReference type="InterPro" id="IPR013880">
    <property type="entry name" value="Yos1"/>
</dbReference>
<dbReference type="AlphaFoldDB" id="A0A834GJK3"/>
<dbReference type="GO" id="GO:0030134">
    <property type="term" value="C:COPII-coated ER to Golgi transport vesicle"/>
    <property type="evidence" value="ECO:0007669"/>
    <property type="project" value="TreeGrafter"/>
</dbReference>
<evidence type="ECO:0000256" key="8">
    <source>
        <dbReference type="SAM" id="Phobius"/>
    </source>
</evidence>
<dbReference type="PANTHER" id="PTHR15858:SF0">
    <property type="entry name" value="IMMEDIATE EARLY RESPONSE 3-INTERACTING PROTEIN 1"/>
    <property type="match status" value="1"/>
</dbReference>
<keyword evidence="4" id="KW-0653">Protein transport</keyword>
<keyword evidence="2" id="KW-0813">Transport</keyword>
<reference evidence="9" key="1">
    <citation type="submission" date="2019-11" db="EMBL/GenBank/DDBJ databases">
        <authorList>
            <person name="Liu Y."/>
            <person name="Hou J."/>
            <person name="Li T.-Q."/>
            <person name="Guan C.-H."/>
            <person name="Wu X."/>
            <person name="Wu H.-Z."/>
            <person name="Ling F."/>
            <person name="Zhang R."/>
            <person name="Shi X.-G."/>
            <person name="Ren J.-P."/>
            <person name="Chen E.-F."/>
            <person name="Sun J.-M."/>
        </authorList>
    </citation>
    <scope>NUCLEOTIDE SEQUENCE</scope>
    <source>
        <strain evidence="9">Adult_tree_wgs_1</strain>
        <tissue evidence="9">Leaves</tissue>
    </source>
</reference>
<evidence type="ECO:0000256" key="2">
    <source>
        <dbReference type="ARBA" id="ARBA00022448"/>
    </source>
</evidence>